<reference evidence="2 3" key="1">
    <citation type="submission" date="2024-04" db="EMBL/GenBank/DDBJ databases">
        <title>Isolation and characterization of novel acetogenic strains of the genera Terrisporobacter and Acetoanaerobium.</title>
        <authorList>
            <person name="Boeer T."/>
            <person name="Schueler M.A."/>
            <person name="Lueschen A."/>
            <person name="Eysell L."/>
            <person name="Droege J."/>
            <person name="Heinemann M."/>
            <person name="Engelhardt L."/>
            <person name="Basen M."/>
            <person name="Daniel R."/>
        </authorList>
    </citation>
    <scope>NUCLEOTIDE SEQUENCE [LARGE SCALE GENOMIC DNA]</scope>
    <source>
        <strain evidence="2 3">ELB</strain>
    </source>
</reference>
<dbReference type="InterPro" id="IPR049458">
    <property type="entry name" value="EpsG-like"/>
</dbReference>
<keyword evidence="1 2" id="KW-0812">Transmembrane</keyword>
<feature type="transmembrane region" description="Helical" evidence="1">
    <location>
        <begin position="312"/>
        <end position="332"/>
    </location>
</feature>
<feature type="transmembrane region" description="Helical" evidence="1">
    <location>
        <begin position="283"/>
        <end position="300"/>
    </location>
</feature>
<protein>
    <submittedName>
        <fullName evidence="2">Transmembrane protein EpsG</fullName>
    </submittedName>
</protein>
<evidence type="ECO:0000313" key="2">
    <source>
        <dbReference type="EMBL" id="XAM40649.1"/>
    </source>
</evidence>
<keyword evidence="3" id="KW-1185">Reference proteome</keyword>
<feature type="transmembrane region" description="Helical" evidence="1">
    <location>
        <begin position="339"/>
        <end position="356"/>
    </location>
</feature>
<name>A0ABZ3FCY6_9FIRM</name>
<feature type="transmembrane region" description="Helical" evidence="1">
    <location>
        <begin position="109"/>
        <end position="126"/>
    </location>
</feature>
<proteinExistence type="predicted"/>
<dbReference type="RefSeq" id="WP_343338747.1">
    <property type="nucleotide sequence ID" value="NZ_CP154622.1"/>
</dbReference>
<gene>
    <name evidence="2" type="primary">epsG</name>
    <name evidence="2" type="ORF">TPELB_09590</name>
</gene>
<dbReference type="EMBL" id="CP154622">
    <property type="protein sequence ID" value="XAM40649.1"/>
    <property type="molecule type" value="Genomic_DNA"/>
</dbReference>
<dbReference type="Pfam" id="PF14897">
    <property type="entry name" value="EpsG"/>
    <property type="match status" value="1"/>
</dbReference>
<keyword evidence="1" id="KW-1133">Transmembrane helix</keyword>
<feature type="transmembrane region" description="Helical" evidence="1">
    <location>
        <begin position="176"/>
        <end position="199"/>
    </location>
</feature>
<dbReference type="Proteomes" id="UP001477947">
    <property type="component" value="Chromosome"/>
</dbReference>
<sequence length="375" mass="43067">MAVYVFMLGWVVIWGIISQITARQVCVGNEVYENRVNLFMAIMTFSVIVFFSGLRSYVADTSAYINMFNQYPLWSDAKEAIMDPSAREPGFRVFSILIKTYISQDYQPWLFIIATVSGICIMYPLYKYSCNYGMSVFLFIASCQFTWLFNGMRQFLVASILVACTPLILNKKPIPYAIIVLILSTFHISALIMIPAYFIVSSEPWSKRTMIFVGGIILAMLFTSQFTGLLDTVVGNSDYATSVEEFKNTDDGTNPIRILIESVPILMAFIYRDRIKDKLTSIIKISINMSLIASGLYIISKIARSGVMLGRLPIYFSVYNLILLPWIINNIFKKNERRLVFFIMIICYLVFFYYQMNIAWKGFGYISDILKIRMN</sequence>
<feature type="transmembrane region" description="Helical" evidence="1">
    <location>
        <begin position="154"/>
        <end position="170"/>
    </location>
</feature>
<organism evidence="2 3">
    <name type="scientific">Terrisporobacter petrolearius</name>
    <dbReference type="NCBI Taxonomy" id="1460447"/>
    <lineage>
        <taxon>Bacteria</taxon>
        <taxon>Bacillati</taxon>
        <taxon>Bacillota</taxon>
        <taxon>Clostridia</taxon>
        <taxon>Peptostreptococcales</taxon>
        <taxon>Peptostreptococcaceae</taxon>
        <taxon>Terrisporobacter</taxon>
    </lineage>
</organism>
<feature type="transmembrane region" description="Helical" evidence="1">
    <location>
        <begin position="38"/>
        <end position="58"/>
    </location>
</feature>
<evidence type="ECO:0000313" key="3">
    <source>
        <dbReference type="Proteomes" id="UP001477947"/>
    </source>
</evidence>
<feature type="transmembrane region" description="Helical" evidence="1">
    <location>
        <begin position="211"/>
        <end position="234"/>
    </location>
</feature>
<keyword evidence="1" id="KW-0472">Membrane</keyword>
<accession>A0ABZ3FCY6</accession>
<evidence type="ECO:0000256" key="1">
    <source>
        <dbReference type="SAM" id="Phobius"/>
    </source>
</evidence>